<keyword evidence="1" id="KW-1133">Transmembrane helix</keyword>
<evidence type="ECO:0000313" key="4">
    <source>
        <dbReference type="EMBL" id="TSH89363.1"/>
    </source>
</evidence>
<dbReference type="InterPro" id="IPR036188">
    <property type="entry name" value="FAD/NAD-bd_sf"/>
</dbReference>
<evidence type="ECO:0000259" key="2">
    <source>
        <dbReference type="Pfam" id="PF01494"/>
    </source>
</evidence>
<dbReference type="SUPFAM" id="SSF54373">
    <property type="entry name" value="FAD-linked reductases, C-terminal domain"/>
    <property type="match status" value="1"/>
</dbReference>
<dbReference type="Proteomes" id="UP000318405">
    <property type="component" value="Unassembled WGS sequence"/>
</dbReference>
<comment type="caution">
    <text evidence="4">The sequence shown here is derived from an EMBL/GenBank/DDBJ whole genome shotgun (WGS) entry which is preliminary data.</text>
</comment>
<reference evidence="4 5" key="1">
    <citation type="submission" date="2019-07" db="EMBL/GenBank/DDBJ databases">
        <title>Qingshengfaniella alkalisoli gen. nov., sp. nov., isolated from saline soil.</title>
        <authorList>
            <person name="Xu L."/>
            <person name="Huang X.-X."/>
            <person name="Sun J.-Q."/>
        </authorList>
    </citation>
    <scope>NUCLEOTIDE SEQUENCE [LARGE SCALE GENOMIC DNA]</scope>
    <source>
        <strain evidence="4 5">DSM 27279</strain>
    </source>
</reference>
<dbReference type="Pfam" id="PF22607">
    <property type="entry name" value="FAD_binding-like"/>
    <property type="match status" value="1"/>
</dbReference>
<gene>
    <name evidence="4" type="ORF">FOZ76_23685</name>
</gene>
<dbReference type="GO" id="GO:0071949">
    <property type="term" value="F:FAD binding"/>
    <property type="evidence" value="ECO:0007669"/>
    <property type="project" value="InterPro"/>
</dbReference>
<feature type="domain" description="2,6-dihydroxypyridine 3-monooxygenase substrate binding" evidence="3">
    <location>
        <begin position="191"/>
        <end position="316"/>
    </location>
</feature>
<dbReference type="PANTHER" id="PTHR47469:SF2">
    <property type="entry name" value="OS06G0597600 PROTEIN"/>
    <property type="match status" value="1"/>
</dbReference>
<feature type="transmembrane region" description="Helical" evidence="1">
    <location>
        <begin position="30"/>
        <end position="48"/>
    </location>
</feature>
<feature type="domain" description="FAD-binding" evidence="2">
    <location>
        <begin position="32"/>
        <end position="186"/>
    </location>
</feature>
<dbReference type="InterPro" id="IPR053212">
    <property type="entry name" value="DHP_3-monooxygenase"/>
</dbReference>
<dbReference type="Pfam" id="PF01494">
    <property type="entry name" value="FAD_binding_3"/>
    <property type="match status" value="1"/>
</dbReference>
<dbReference type="InterPro" id="IPR054707">
    <property type="entry name" value="DhpH_subs-bd"/>
</dbReference>
<dbReference type="GO" id="GO:0004497">
    <property type="term" value="F:monooxygenase activity"/>
    <property type="evidence" value="ECO:0007669"/>
    <property type="project" value="UniProtKB-KW"/>
</dbReference>
<organism evidence="4 5">
    <name type="scientific">Verticiella sediminum</name>
    <dbReference type="NCBI Taxonomy" id="1247510"/>
    <lineage>
        <taxon>Bacteria</taxon>
        <taxon>Pseudomonadati</taxon>
        <taxon>Pseudomonadota</taxon>
        <taxon>Betaproteobacteria</taxon>
        <taxon>Burkholderiales</taxon>
        <taxon>Alcaligenaceae</taxon>
        <taxon>Verticiella</taxon>
    </lineage>
</organism>
<dbReference type="OrthoDB" id="8591538at2"/>
<evidence type="ECO:0000313" key="5">
    <source>
        <dbReference type="Proteomes" id="UP000318405"/>
    </source>
</evidence>
<dbReference type="Gene3D" id="3.50.50.60">
    <property type="entry name" value="FAD/NAD(P)-binding domain"/>
    <property type="match status" value="2"/>
</dbReference>
<dbReference type="EMBL" id="VLTJ01000041">
    <property type="protein sequence ID" value="TSH89363.1"/>
    <property type="molecule type" value="Genomic_DNA"/>
</dbReference>
<dbReference type="NCBIfam" id="NF005566">
    <property type="entry name" value="PRK07236.1"/>
    <property type="match status" value="1"/>
</dbReference>
<evidence type="ECO:0000259" key="3">
    <source>
        <dbReference type="Pfam" id="PF22607"/>
    </source>
</evidence>
<dbReference type="PRINTS" id="PR00420">
    <property type="entry name" value="RNGMNOXGNASE"/>
</dbReference>
<keyword evidence="4" id="KW-0503">Monooxygenase</keyword>
<keyword evidence="1" id="KW-0812">Transmembrane</keyword>
<protein>
    <submittedName>
        <fullName evidence="4">Monooxygenase</fullName>
    </submittedName>
</protein>
<dbReference type="SUPFAM" id="SSF51905">
    <property type="entry name" value="FAD/NAD(P)-binding domain"/>
    <property type="match status" value="1"/>
</dbReference>
<keyword evidence="1" id="KW-0472">Membrane</keyword>
<name>A0A556A8Z8_9BURK</name>
<proteinExistence type="predicted"/>
<dbReference type="AlphaFoldDB" id="A0A556A8Z8"/>
<dbReference type="InterPro" id="IPR002938">
    <property type="entry name" value="FAD-bd"/>
</dbReference>
<accession>A0A556A8Z8</accession>
<keyword evidence="4" id="KW-0560">Oxidoreductase</keyword>
<evidence type="ECO:0000256" key="1">
    <source>
        <dbReference type="SAM" id="Phobius"/>
    </source>
</evidence>
<dbReference type="PANTHER" id="PTHR47469">
    <property type="entry name" value="MONOOXYGENASE-LIKE"/>
    <property type="match status" value="1"/>
</dbReference>
<sequence length="425" mass="46567">MAWFNGNCRFPDGRKIRQTCQGMRMKSRPLSAVVVGGSVGGLIAGIVLRRQGLDVRIYERNPTSIESRGAGMRVQPEMRQLFLSELDIDLGEVITCASGFRYIGRDDHSIAFSEEPIEFTSWTALYGMLLDRFGRERYHLGHELVDYRQDADTITALFSNGKAQVADILVFADGINSTGRTLMDPDARPRYAGYICWRGFVEADALSRQSRETLGDTLTATLLNPGHMHVYPIPPGDAGQSRRYNFVLYRRLARGTDFSHVMTDRSGVERPLSVPPGAVRDDVIQELRQFAGRHLPPSLSELVQRTPDPFIQSIIDIHAAVIADGRACLLGDAASGGRPHLGAATTKATVNAVALGRALFGSQDVRAAIRAWAPSQLRFGERMLSRNAMLGDRLLGDAISKPGDPELRPGVRDLIEEALAPVGAG</sequence>
<keyword evidence="5" id="KW-1185">Reference proteome</keyword>